<evidence type="ECO:0000256" key="4">
    <source>
        <dbReference type="ARBA" id="ARBA00022490"/>
    </source>
</evidence>
<dbReference type="PANTHER" id="PTHR21139">
    <property type="entry name" value="TRIOSEPHOSPHATE ISOMERASE"/>
    <property type="match status" value="1"/>
</dbReference>
<dbReference type="EC" id="5.3.1.1" evidence="2"/>
<sequence>MRKPVLIGNWKMNGSLQANQALMVRLLPRLRLYRKSVDLAVCPPLPYLFQVRDLLGYTGIALGAQNASAFVSGAYTGEVSATMLQEMGCRYVLVGHSERRTLYGESNQEVAARFRAVMNLGLTPVLCVGESLDERETEQTSSVVESQIQAVIDEVGFSALANGVVAYEPVWAIGTGRTATPEQVSVVHQNIRGFIAANAPEASQDISEGLRIIYGGSVKPSNALDLFSLADVDGGLIGGASLHAEDFGSIAGSLAKASGILEGECETH</sequence>
<evidence type="ECO:0000256" key="6">
    <source>
        <dbReference type="ARBA" id="ARBA00023235"/>
    </source>
</evidence>
<evidence type="ECO:0000256" key="3">
    <source>
        <dbReference type="ARBA" id="ARBA00022432"/>
    </source>
</evidence>
<gene>
    <name evidence="7" type="ORF">LCGC14_0650790</name>
</gene>
<dbReference type="GO" id="GO:0046166">
    <property type="term" value="P:glyceraldehyde-3-phosphate biosynthetic process"/>
    <property type="evidence" value="ECO:0007669"/>
    <property type="project" value="TreeGrafter"/>
</dbReference>
<evidence type="ECO:0000256" key="5">
    <source>
        <dbReference type="ARBA" id="ARBA00023152"/>
    </source>
</evidence>
<keyword evidence="5" id="KW-0324">Glycolysis</keyword>
<dbReference type="GO" id="GO:0005829">
    <property type="term" value="C:cytosol"/>
    <property type="evidence" value="ECO:0007669"/>
    <property type="project" value="TreeGrafter"/>
</dbReference>
<keyword evidence="3" id="KW-0312">Gluconeogenesis</keyword>
<comment type="pathway">
    <text evidence="1">Carbohydrate degradation; glycolysis; D-glyceraldehyde 3-phosphate from glycerone phosphate: step 1/1.</text>
</comment>
<dbReference type="InterPro" id="IPR000652">
    <property type="entry name" value="Triosephosphate_isomerase"/>
</dbReference>
<dbReference type="CDD" id="cd00311">
    <property type="entry name" value="TIM"/>
    <property type="match status" value="1"/>
</dbReference>
<organism evidence="7">
    <name type="scientific">marine sediment metagenome</name>
    <dbReference type="NCBI Taxonomy" id="412755"/>
    <lineage>
        <taxon>unclassified sequences</taxon>
        <taxon>metagenomes</taxon>
        <taxon>ecological metagenomes</taxon>
    </lineage>
</organism>
<dbReference type="InterPro" id="IPR022896">
    <property type="entry name" value="TrioseP_Isoase_bac/euk"/>
</dbReference>
<protein>
    <recommendedName>
        <fullName evidence="2">triose-phosphate isomerase</fullName>
        <ecNumber evidence="2">5.3.1.1</ecNumber>
    </recommendedName>
</protein>
<dbReference type="SUPFAM" id="SSF51351">
    <property type="entry name" value="Triosephosphate isomerase (TIM)"/>
    <property type="match status" value="1"/>
</dbReference>
<dbReference type="Pfam" id="PF00121">
    <property type="entry name" value="TIM"/>
    <property type="match status" value="1"/>
</dbReference>
<reference evidence="7" key="1">
    <citation type="journal article" date="2015" name="Nature">
        <title>Complex archaea that bridge the gap between prokaryotes and eukaryotes.</title>
        <authorList>
            <person name="Spang A."/>
            <person name="Saw J.H."/>
            <person name="Jorgensen S.L."/>
            <person name="Zaremba-Niedzwiedzka K."/>
            <person name="Martijn J."/>
            <person name="Lind A.E."/>
            <person name="van Eijk R."/>
            <person name="Schleper C."/>
            <person name="Guy L."/>
            <person name="Ettema T.J."/>
        </authorList>
    </citation>
    <scope>NUCLEOTIDE SEQUENCE</scope>
</reference>
<dbReference type="NCBIfam" id="TIGR00419">
    <property type="entry name" value="tim"/>
    <property type="match status" value="1"/>
</dbReference>
<evidence type="ECO:0000256" key="1">
    <source>
        <dbReference type="ARBA" id="ARBA00004680"/>
    </source>
</evidence>
<dbReference type="PROSITE" id="PS00171">
    <property type="entry name" value="TIM_1"/>
    <property type="match status" value="1"/>
</dbReference>
<keyword evidence="4" id="KW-0963">Cytoplasm</keyword>
<dbReference type="Gene3D" id="3.20.20.70">
    <property type="entry name" value="Aldolase class I"/>
    <property type="match status" value="1"/>
</dbReference>
<dbReference type="InterPro" id="IPR013785">
    <property type="entry name" value="Aldolase_TIM"/>
</dbReference>
<dbReference type="EMBL" id="LAZR01001211">
    <property type="protein sequence ID" value="KKN48657.1"/>
    <property type="molecule type" value="Genomic_DNA"/>
</dbReference>
<evidence type="ECO:0000256" key="2">
    <source>
        <dbReference type="ARBA" id="ARBA00011940"/>
    </source>
</evidence>
<dbReference type="InterPro" id="IPR035990">
    <property type="entry name" value="TIM_sf"/>
</dbReference>
<comment type="caution">
    <text evidence="7">The sequence shown here is derived from an EMBL/GenBank/DDBJ whole genome shotgun (WGS) entry which is preliminary data.</text>
</comment>
<proteinExistence type="inferred from homology"/>
<dbReference type="FunFam" id="3.20.20.70:FF:000016">
    <property type="entry name" value="Triosephosphate isomerase"/>
    <property type="match status" value="1"/>
</dbReference>
<dbReference type="GO" id="GO:0006094">
    <property type="term" value="P:gluconeogenesis"/>
    <property type="evidence" value="ECO:0007669"/>
    <property type="project" value="UniProtKB-KW"/>
</dbReference>
<dbReference type="InterPro" id="IPR020861">
    <property type="entry name" value="Triosephosphate_isomerase_AS"/>
</dbReference>
<dbReference type="GO" id="GO:0006096">
    <property type="term" value="P:glycolytic process"/>
    <property type="evidence" value="ECO:0007669"/>
    <property type="project" value="UniProtKB-KW"/>
</dbReference>
<accession>A0A0F9RG53</accession>
<dbReference type="PANTHER" id="PTHR21139:SF42">
    <property type="entry name" value="TRIOSEPHOSPHATE ISOMERASE"/>
    <property type="match status" value="1"/>
</dbReference>
<dbReference type="PROSITE" id="PS51440">
    <property type="entry name" value="TIM_2"/>
    <property type="match status" value="1"/>
</dbReference>
<keyword evidence="6" id="KW-0413">Isomerase</keyword>
<name>A0A0F9RG53_9ZZZZ</name>
<dbReference type="HAMAP" id="MF_00147_B">
    <property type="entry name" value="TIM_B"/>
    <property type="match status" value="1"/>
</dbReference>
<dbReference type="GO" id="GO:0019563">
    <property type="term" value="P:glycerol catabolic process"/>
    <property type="evidence" value="ECO:0007669"/>
    <property type="project" value="TreeGrafter"/>
</dbReference>
<evidence type="ECO:0000313" key="7">
    <source>
        <dbReference type="EMBL" id="KKN48657.1"/>
    </source>
</evidence>
<dbReference type="GO" id="GO:0004807">
    <property type="term" value="F:triose-phosphate isomerase activity"/>
    <property type="evidence" value="ECO:0007669"/>
    <property type="project" value="UniProtKB-EC"/>
</dbReference>
<dbReference type="AlphaFoldDB" id="A0A0F9RG53"/>